<feature type="transmembrane region" description="Helical" evidence="1">
    <location>
        <begin position="91"/>
        <end position="107"/>
    </location>
</feature>
<evidence type="ECO:0000256" key="1">
    <source>
        <dbReference type="SAM" id="Phobius"/>
    </source>
</evidence>
<evidence type="ECO:0000313" key="2">
    <source>
        <dbReference type="EMBL" id="NIE49848.1"/>
    </source>
</evidence>
<dbReference type="AlphaFoldDB" id="A0A6G5AGY4"/>
<sequence>MKRKKINLSLCIILWFVFCFKRILKASCTLYSKHYNRFATVKTFFTPSHATIYVRLLCINISKRKSQFSSSYVMAYFWLSFYFLLSKTNWSAKYILIALFAMFKRLAKFLKFIFTVIFTK</sequence>
<dbReference type="EMBL" id="GIKN01007575">
    <property type="protein sequence ID" value="NIE49848.1"/>
    <property type="molecule type" value="Transcribed_RNA"/>
</dbReference>
<proteinExistence type="predicted"/>
<keyword evidence="1" id="KW-0472">Membrane</keyword>
<accession>A0A6G5AGY4</accession>
<keyword evidence="1" id="KW-0812">Transmembrane</keyword>
<name>A0A6G5AGY4_RHIMP</name>
<protein>
    <submittedName>
        <fullName evidence="2">Uncharacterized protein</fullName>
    </submittedName>
</protein>
<keyword evidence="1" id="KW-1133">Transmembrane helix</keyword>
<feature type="transmembrane region" description="Helical" evidence="1">
    <location>
        <begin position="68"/>
        <end position="85"/>
    </location>
</feature>
<reference evidence="2" key="1">
    <citation type="submission" date="2020-03" db="EMBL/GenBank/DDBJ databases">
        <title>A transcriptome and proteome of the tick Rhipicephalus microplus shaped by the genetic composition of its hosts and developmental stage.</title>
        <authorList>
            <person name="Garcia G.R."/>
            <person name="Ribeiro J.M.C."/>
            <person name="Maruyama S.R."/>
            <person name="Gardinasse L.G."/>
            <person name="Nelson K."/>
            <person name="Ferreira B.R."/>
            <person name="Andrade T.G."/>
            <person name="Santos I.K.F.M."/>
        </authorList>
    </citation>
    <scope>NUCLEOTIDE SEQUENCE</scope>
    <source>
        <strain evidence="2">NSGR</strain>
        <tissue evidence="2">Salivary glands</tissue>
    </source>
</reference>
<organism evidence="2">
    <name type="scientific">Rhipicephalus microplus</name>
    <name type="common">Cattle tick</name>
    <name type="synonym">Boophilus microplus</name>
    <dbReference type="NCBI Taxonomy" id="6941"/>
    <lineage>
        <taxon>Eukaryota</taxon>
        <taxon>Metazoa</taxon>
        <taxon>Ecdysozoa</taxon>
        <taxon>Arthropoda</taxon>
        <taxon>Chelicerata</taxon>
        <taxon>Arachnida</taxon>
        <taxon>Acari</taxon>
        <taxon>Parasitiformes</taxon>
        <taxon>Ixodida</taxon>
        <taxon>Ixodoidea</taxon>
        <taxon>Ixodidae</taxon>
        <taxon>Rhipicephalinae</taxon>
        <taxon>Rhipicephalus</taxon>
        <taxon>Boophilus</taxon>
    </lineage>
</organism>
<feature type="transmembrane region" description="Helical" evidence="1">
    <location>
        <begin position="35"/>
        <end position="56"/>
    </location>
</feature>